<organism evidence="1">
    <name type="scientific">Graphocephala atropunctata</name>
    <dbReference type="NCBI Taxonomy" id="36148"/>
    <lineage>
        <taxon>Eukaryota</taxon>
        <taxon>Metazoa</taxon>
        <taxon>Ecdysozoa</taxon>
        <taxon>Arthropoda</taxon>
        <taxon>Hexapoda</taxon>
        <taxon>Insecta</taxon>
        <taxon>Pterygota</taxon>
        <taxon>Neoptera</taxon>
        <taxon>Paraneoptera</taxon>
        <taxon>Hemiptera</taxon>
        <taxon>Auchenorrhyncha</taxon>
        <taxon>Membracoidea</taxon>
        <taxon>Cicadellidae</taxon>
        <taxon>Cicadellinae</taxon>
        <taxon>Cicadellini</taxon>
        <taxon>Graphocephala</taxon>
    </lineage>
</organism>
<proteinExistence type="predicted"/>
<sequence>MVAEETLMQARDPAPLPQHHILDSDLRVEEPMHSFKNVTLEELAAVIDSLKPKPSSGVDGISAKILKVCSSELLLPLLHVVRLFFEQGEFPSKMKTTKVFPLHKKGSRLDIANYRPISLVPTISKLLEKIVLVRLMDHLTTNNLLTEKQHGFIRGRSTLTALVDMVESIIEDL</sequence>
<dbReference type="EMBL" id="GEBQ01030868">
    <property type="protein sequence ID" value="JAT09109.1"/>
    <property type="molecule type" value="Transcribed_RNA"/>
</dbReference>
<dbReference type="PANTHER" id="PTHR19446">
    <property type="entry name" value="REVERSE TRANSCRIPTASES"/>
    <property type="match status" value="1"/>
</dbReference>
<evidence type="ECO:0000313" key="1">
    <source>
        <dbReference type="EMBL" id="JAT09109.1"/>
    </source>
</evidence>
<accession>A0A1B6KCC1</accession>
<feature type="non-terminal residue" evidence="1">
    <location>
        <position position="173"/>
    </location>
</feature>
<protein>
    <submittedName>
        <fullName evidence="1">Uncharacterized protein</fullName>
    </submittedName>
</protein>
<reference evidence="1" key="1">
    <citation type="submission" date="2015-11" db="EMBL/GenBank/DDBJ databases">
        <title>De novo transcriptome assembly of four potential Pierce s Disease insect vectors from Arizona vineyards.</title>
        <authorList>
            <person name="Tassone E.E."/>
        </authorList>
    </citation>
    <scope>NUCLEOTIDE SEQUENCE</scope>
</reference>
<dbReference type="SUPFAM" id="SSF56672">
    <property type="entry name" value="DNA/RNA polymerases"/>
    <property type="match status" value="1"/>
</dbReference>
<dbReference type="InterPro" id="IPR043502">
    <property type="entry name" value="DNA/RNA_pol_sf"/>
</dbReference>
<gene>
    <name evidence="1" type="ORF">g.51096</name>
</gene>
<dbReference type="AlphaFoldDB" id="A0A1B6KCC1"/>
<dbReference type="GO" id="GO:0071897">
    <property type="term" value="P:DNA biosynthetic process"/>
    <property type="evidence" value="ECO:0007669"/>
    <property type="project" value="UniProtKB-ARBA"/>
</dbReference>
<name>A0A1B6KCC1_9HEMI</name>